<keyword evidence="5" id="KW-0862">Zinc</keyword>
<gene>
    <name evidence="10" type="ORF">MFLAVUS_010755</name>
</gene>
<feature type="region of interest" description="Disordered" evidence="8">
    <location>
        <begin position="639"/>
        <end position="660"/>
    </location>
</feature>
<dbReference type="InterPro" id="IPR041661">
    <property type="entry name" value="ZN622/Rei1/Reh1_Znf-C2H2"/>
</dbReference>
<evidence type="ECO:0000256" key="6">
    <source>
        <dbReference type="ARBA" id="ARBA00023242"/>
    </source>
</evidence>
<dbReference type="InterPro" id="IPR013087">
    <property type="entry name" value="Znf_C2H2_type"/>
</dbReference>
<feature type="region of interest" description="Disordered" evidence="8">
    <location>
        <begin position="938"/>
        <end position="962"/>
    </location>
</feature>
<dbReference type="SUPFAM" id="SSF57667">
    <property type="entry name" value="beta-beta-alpha zinc fingers"/>
    <property type="match status" value="2"/>
</dbReference>
<dbReference type="PROSITE" id="PS50157">
    <property type="entry name" value="ZINC_FINGER_C2H2_2"/>
    <property type="match status" value="8"/>
</dbReference>
<comment type="subcellular location">
    <subcellularLocation>
        <location evidence="1">Nucleus</location>
    </subcellularLocation>
</comment>
<feature type="domain" description="C2H2-type" evidence="9">
    <location>
        <begin position="770"/>
        <end position="798"/>
    </location>
</feature>
<evidence type="ECO:0000256" key="5">
    <source>
        <dbReference type="ARBA" id="ARBA00022833"/>
    </source>
</evidence>
<feature type="domain" description="C2H2-type" evidence="9">
    <location>
        <begin position="838"/>
        <end position="866"/>
    </location>
</feature>
<feature type="domain" description="C2H2-type" evidence="9">
    <location>
        <begin position="68"/>
        <end position="91"/>
    </location>
</feature>
<dbReference type="SMART" id="SM00451">
    <property type="entry name" value="ZnF_U1"/>
    <property type="match status" value="3"/>
</dbReference>
<keyword evidence="2" id="KW-0479">Metal-binding</keyword>
<dbReference type="PROSITE" id="PS00028">
    <property type="entry name" value="ZINC_FINGER_C2H2_1"/>
    <property type="match status" value="14"/>
</dbReference>
<feature type="compositionally biased region" description="Basic residues" evidence="8">
    <location>
        <begin position="938"/>
        <end position="956"/>
    </location>
</feature>
<feature type="region of interest" description="Disordered" evidence="8">
    <location>
        <begin position="994"/>
        <end position="1017"/>
    </location>
</feature>
<feature type="compositionally biased region" description="Basic residues" evidence="8">
    <location>
        <begin position="995"/>
        <end position="1006"/>
    </location>
</feature>
<evidence type="ECO:0000256" key="1">
    <source>
        <dbReference type="ARBA" id="ARBA00004123"/>
    </source>
</evidence>
<feature type="region of interest" description="Disordered" evidence="8">
    <location>
        <begin position="336"/>
        <end position="371"/>
    </location>
</feature>
<dbReference type="SMART" id="SM00355">
    <property type="entry name" value="ZnF_C2H2"/>
    <property type="match status" value="16"/>
</dbReference>
<comment type="caution">
    <text evidence="10">The sequence shown here is derived from an EMBL/GenBank/DDBJ whole genome shotgun (WGS) entry which is preliminary data.</text>
</comment>
<keyword evidence="4 7" id="KW-0863">Zinc-finger</keyword>
<dbReference type="Pfam" id="PF12756">
    <property type="entry name" value="zf-C2H2_2"/>
    <property type="match status" value="1"/>
</dbReference>
<dbReference type="PANTHER" id="PTHR24406">
    <property type="entry name" value="TRANSCRIPTIONAL REPRESSOR CTCFL-RELATED"/>
    <property type="match status" value="1"/>
</dbReference>
<sequence length="1017" mass="117851">MRHSGSNSETELAVIKQEENFNKDFLYGNDNATRSECAQVNVDLSCRICAVAFNTKEALLEHERRLSYHCEECKKCFKKEVKYWTHMVRVHPPPPDSESDTDPSLCCANCKFTFLTQISFDRHMAVIHQTATIPLDQLKIVQDDISPTVNAFNYCTRCHFTFIRKNDFFIHLVRIHGIDMELDPYPIKMHHPELVPDLDHPHHFCNACEYTFRNKDNFLQHLLKQHNIPGLLQQQDVVEYNKPKAVSNIRNDKRCETCKLTFTSRSSYLRHLGSMRHGYILASSKVQTGKVNQRKSKVASKRSEKKLKDTVAQLLQQLDHKQKPQNGIVSNLLEQLQQHRESESEQEEPDEQEELDGDNENKYEGSTEQHQPYVEIERHILPKPLRSKNPNIQPDIHNTDNFCTACEYATAALYNDHLESEHRDAVTLPACLDLHNPMIISIRPIQINVLDGPDINDTDNRHLEYMHNIVLSDMERLVYDGKKPDNNDPNHHCAACEKTFAQRRNYITHLNRIHGVPHNSLVNKVKYDGEPDINNPDNTCTACERTYRSARFFKNHLVRVHWKYLQKANKASSTVTASSIVNSITGGSGSGGGGGGGGVVFAPDIHESDNKCNVCDRQYHSKRNFRIHLMNEHGLNVPEAEQPETEDNLPKHKIRRTDPPGRKTYTCDTCQDTFRSDRDYRYHKVRTHGAEPREQKIFWPIWINLKDTPDLNGPTNTCTACKREYSSQRSLRTHLVNIHHMKLPDSPSKLQLTIHQRSGDVEPDVDDARNWCASCDRVYSSKYNYRNHLRIRHRMDLPTYSVQTDPDVKNGQQRSPSQKVKKVTHIAGSRVSSRVVKHSCSECDTTYLSKRELLIHMKFSHDIEKPVNSKRVLKLVNYNENVPDIDDASNWCKVCDKVFGNRQNYRNHLSRAHHVHIVVKEEDSVLSQEELTLEKTVAKKSRRNKKRKVARPRKPASQKQKVDVTEMQMLQCEECWEKFDDNLLYQVHLVEGHDRKRPAHVHKQKKNVQWDLSQDDE</sequence>
<dbReference type="Gene3D" id="3.30.160.60">
    <property type="entry name" value="Classic Zinc Finger"/>
    <property type="match status" value="5"/>
</dbReference>
<dbReference type="InterPro" id="IPR003604">
    <property type="entry name" value="Matrin/U1-like-C_Znf_C2H2"/>
</dbReference>
<evidence type="ECO:0000256" key="3">
    <source>
        <dbReference type="ARBA" id="ARBA00022737"/>
    </source>
</evidence>
<feature type="domain" description="C2H2-type" evidence="9">
    <location>
        <begin position="970"/>
        <end position="998"/>
    </location>
</feature>
<feature type="domain" description="C2H2-type" evidence="9">
    <location>
        <begin position="716"/>
        <end position="744"/>
    </location>
</feature>
<dbReference type="InterPro" id="IPR036236">
    <property type="entry name" value="Znf_C2H2_sf"/>
</dbReference>
<name>A0ABP9ZDP8_9FUNG</name>
<keyword evidence="6" id="KW-0539">Nucleus</keyword>
<dbReference type="EMBL" id="BAABUK010000039">
    <property type="protein sequence ID" value="GAA5817212.1"/>
    <property type="molecule type" value="Genomic_DNA"/>
</dbReference>
<evidence type="ECO:0000256" key="2">
    <source>
        <dbReference type="ARBA" id="ARBA00022723"/>
    </source>
</evidence>
<evidence type="ECO:0000259" key="9">
    <source>
        <dbReference type="PROSITE" id="PS50157"/>
    </source>
</evidence>
<reference evidence="10 11" key="1">
    <citation type="submission" date="2024-04" db="EMBL/GenBank/DDBJ databases">
        <title>genome sequences of Mucor flavus KT1a and Helicostylum pulchrum KT1b strains isolated from the surface of a dry-aged beef.</title>
        <authorList>
            <person name="Toyotome T."/>
            <person name="Hosono M."/>
            <person name="Torimaru M."/>
            <person name="Fukuda K."/>
            <person name="Mikami N."/>
        </authorList>
    </citation>
    <scope>NUCLEOTIDE SEQUENCE [LARGE SCALE GENOMIC DNA]</scope>
    <source>
        <strain evidence="10 11">KT1a</strain>
    </source>
</reference>
<evidence type="ECO:0000313" key="10">
    <source>
        <dbReference type="EMBL" id="GAA5817212.1"/>
    </source>
</evidence>
<dbReference type="InterPro" id="IPR050888">
    <property type="entry name" value="ZnF_C2H2-type_TF"/>
</dbReference>
<dbReference type="Pfam" id="PF12874">
    <property type="entry name" value="zf-met"/>
    <property type="match status" value="1"/>
</dbReference>
<feature type="compositionally biased region" description="Acidic residues" evidence="8">
    <location>
        <begin position="344"/>
        <end position="358"/>
    </location>
</feature>
<evidence type="ECO:0000256" key="7">
    <source>
        <dbReference type="PROSITE-ProRule" id="PRU00042"/>
    </source>
</evidence>
<dbReference type="Pfam" id="PF00096">
    <property type="entry name" value="zf-C2H2"/>
    <property type="match status" value="1"/>
</dbReference>
<protein>
    <recommendedName>
        <fullName evidence="9">C2H2-type domain-containing protein</fullName>
    </recommendedName>
</protein>
<keyword evidence="11" id="KW-1185">Reference proteome</keyword>
<evidence type="ECO:0000256" key="8">
    <source>
        <dbReference type="SAM" id="MobiDB-lite"/>
    </source>
</evidence>
<keyword evidence="3" id="KW-0677">Repeat</keyword>
<evidence type="ECO:0000256" key="4">
    <source>
        <dbReference type="ARBA" id="ARBA00022771"/>
    </source>
</evidence>
<feature type="domain" description="C2H2-type" evidence="9">
    <location>
        <begin position="665"/>
        <end position="693"/>
    </location>
</feature>
<evidence type="ECO:0000313" key="11">
    <source>
        <dbReference type="Proteomes" id="UP001473302"/>
    </source>
</evidence>
<feature type="domain" description="C2H2-type" evidence="9">
    <location>
        <begin position="44"/>
        <end position="69"/>
    </location>
</feature>
<proteinExistence type="predicted"/>
<organism evidence="10 11">
    <name type="scientific">Mucor flavus</name>
    <dbReference type="NCBI Taxonomy" id="439312"/>
    <lineage>
        <taxon>Eukaryota</taxon>
        <taxon>Fungi</taxon>
        <taxon>Fungi incertae sedis</taxon>
        <taxon>Mucoromycota</taxon>
        <taxon>Mucoromycotina</taxon>
        <taxon>Mucoromycetes</taxon>
        <taxon>Mucorales</taxon>
        <taxon>Mucorineae</taxon>
        <taxon>Mucoraceae</taxon>
        <taxon>Mucor</taxon>
    </lineage>
</organism>
<accession>A0ABP9ZDP8</accession>
<dbReference type="Proteomes" id="UP001473302">
    <property type="component" value="Unassembled WGS sequence"/>
</dbReference>
<feature type="domain" description="C2H2-type" evidence="9">
    <location>
        <begin position="491"/>
        <end position="514"/>
    </location>
</feature>